<protein>
    <submittedName>
        <fullName evidence="2">LuxR C-terminal-related transcriptional regulator</fullName>
    </submittedName>
</protein>
<feature type="domain" description="HTH luxR-type" evidence="1">
    <location>
        <begin position="718"/>
        <end position="783"/>
    </location>
</feature>
<dbReference type="PROSITE" id="PS50043">
    <property type="entry name" value="HTH_LUXR_2"/>
    <property type="match status" value="1"/>
</dbReference>
<gene>
    <name evidence="2" type="ORF">H9800_04760</name>
</gene>
<evidence type="ECO:0000259" key="1">
    <source>
        <dbReference type="PROSITE" id="PS50043"/>
    </source>
</evidence>
<reference evidence="2" key="2">
    <citation type="submission" date="2021-04" db="EMBL/GenBank/DDBJ databases">
        <authorList>
            <person name="Gilroy R."/>
        </authorList>
    </citation>
    <scope>NUCLEOTIDE SEQUENCE</scope>
    <source>
        <strain evidence="2">ChiHjej8B7-3636</strain>
    </source>
</reference>
<dbReference type="SUPFAM" id="SSF46894">
    <property type="entry name" value="C-terminal effector domain of the bipartite response regulators"/>
    <property type="match status" value="1"/>
</dbReference>
<dbReference type="SMART" id="SM00421">
    <property type="entry name" value="HTH_LUXR"/>
    <property type="match status" value="1"/>
</dbReference>
<dbReference type="GO" id="GO:0003677">
    <property type="term" value="F:DNA binding"/>
    <property type="evidence" value="ECO:0007669"/>
    <property type="project" value="InterPro"/>
</dbReference>
<dbReference type="InterPro" id="IPR036388">
    <property type="entry name" value="WH-like_DNA-bd_sf"/>
</dbReference>
<dbReference type="Proteomes" id="UP000824220">
    <property type="component" value="Unassembled WGS sequence"/>
</dbReference>
<dbReference type="GO" id="GO:0006355">
    <property type="term" value="P:regulation of DNA-templated transcription"/>
    <property type="evidence" value="ECO:0007669"/>
    <property type="project" value="InterPro"/>
</dbReference>
<dbReference type="InterPro" id="IPR016032">
    <property type="entry name" value="Sig_transdc_resp-reg_C-effctor"/>
</dbReference>
<evidence type="ECO:0000313" key="2">
    <source>
        <dbReference type="EMBL" id="HJA04151.1"/>
    </source>
</evidence>
<sequence length="790" mass="86330">MIVIRSAAELGRSTAVRRWVTTLEEAVVIWPNATPPPRSADAFWTRAITHLHSRGRLDDRQLIRAIATPSTARETLIDAVAHLDVAVALVVENLHREVPEPLYREVVEGLPSLLDATARMKVALLEHGSSPLDDVDLSAYERLDLDETNVAAYPIDVGPAPQADMRLVAPVIDLPQDPAVRRNASLCALAPALDEEIARLITGRTDARAMLDGFASARLGSWRPGRIGEPEFAFWPRFRDAALLELQRTQPVQLRALARRLARWHFERDDVDTALGYAVTSEDIALIDRIALRSFSRWMAPDNDDISRLAALPTPRAHASAVISMRLGIAAETADLPEAEARAHFQAASEAAHSRSDGKNQTEQLLLLAISSYAYRRIGSGAQAIRTAQRFRRRARALLGTRRFDEAYADAYAALAYQVVVTLMLGGAAEREHAGTMLDELEDFCHRRGIDDHRNAALAAMSYLSALAGRVPQSEALARRVRDDRWPAEWSDMHGRAFVSLSAAVRAALTADLTGMRRELSAFASNTRLAYRDDLVMCGETLADLAAGNTRAARARFDLTPTSATAKREIRPNAGRRYWYLRHVLMLFGEEPRSVGAAPPHVDDDPLALALSAAVDLDRGDRDRAGARVAKASALAATPFTRHISLVVLARLSAASGDTEALRSAASQLLVLLTSHGLRIGFALLNDAERTAILTSLRGPDELDAAFTAVPPSRREQGPERNALLTARELTVIRALAVRGDRLEVARRLHLSPGTVKTHLRAIYRKLGAHSEAEALQRAAAEGLLSPEVG</sequence>
<name>A0A9D2H5M0_9MICO</name>
<reference evidence="2" key="1">
    <citation type="journal article" date="2021" name="PeerJ">
        <title>Extensive microbial diversity within the chicken gut microbiome revealed by metagenomics and culture.</title>
        <authorList>
            <person name="Gilroy R."/>
            <person name="Ravi A."/>
            <person name="Getino M."/>
            <person name="Pursley I."/>
            <person name="Horton D.L."/>
            <person name="Alikhan N.F."/>
            <person name="Baker D."/>
            <person name="Gharbi K."/>
            <person name="Hall N."/>
            <person name="Watson M."/>
            <person name="Adriaenssens E.M."/>
            <person name="Foster-Nyarko E."/>
            <person name="Jarju S."/>
            <person name="Secka A."/>
            <person name="Antonio M."/>
            <person name="Oren A."/>
            <person name="Chaudhuri R.R."/>
            <person name="La Ragione R."/>
            <person name="Hildebrand F."/>
            <person name="Pallen M.J."/>
        </authorList>
    </citation>
    <scope>NUCLEOTIDE SEQUENCE</scope>
    <source>
        <strain evidence="2">ChiHjej8B7-3636</strain>
    </source>
</reference>
<proteinExistence type="predicted"/>
<organism evidence="2 3">
    <name type="scientific">Candidatus Microbacterium stercoravium</name>
    <dbReference type="NCBI Taxonomy" id="2838697"/>
    <lineage>
        <taxon>Bacteria</taxon>
        <taxon>Bacillati</taxon>
        <taxon>Actinomycetota</taxon>
        <taxon>Actinomycetes</taxon>
        <taxon>Micrococcales</taxon>
        <taxon>Microbacteriaceae</taxon>
        <taxon>Microbacterium</taxon>
    </lineage>
</organism>
<dbReference type="CDD" id="cd06170">
    <property type="entry name" value="LuxR_C_like"/>
    <property type="match status" value="1"/>
</dbReference>
<dbReference type="AlphaFoldDB" id="A0A9D2H5M0"/>
<dbReference type="InterPro" id="IPR000792">
    <property type="entry name" value="Tscrpt_reg_LuxR_C"/>
</dbReference>
<evidence type="ECO:0000313" key="3">
    <source>
        <dbReference type="Proteomes" id="UP000824220"/>
    </source>
</evidence>
<dbReference type="EMBL" id="DXAM01000064">
    <property type="protein sequence ID" value="HJA04151.1"/>
    <property type="molecule type" value="Genomic_DNA"/>
</dbReference>
<comment type="caution">
    <text evidence="2">The sequence shown here is derived from an EMBL/GenBank/DDBJ whole genome shotgun (WGS) entry which is preliminary data.</text>
</comment>
<dbReference type="Pfam" id="PF00196">
    <property type="entry name" value="GerE"/>
    <property type="match status" value="1"/>
</dbReference>
<accession>A0A9D2H5M0</accession>
<dbReference type="Gene3D" id="1.10.10.10">
    <property type="entry name" value="Winged helix-like DNA-binding domain superfamily/Winged helix DNA-binding domain"/>
    <property type="match status" value="1"/>
</dbReference>